<keyword evidence="1" id="KW-1133">Transmembrane helix</keyword>
<evidence type="ECO:0008006" key="5">
    <source>
        <dbReference type="Google" id="ProtNLM"/>
    </source>
</evidence>
<dbReference type="RefSeq" id="WP_207702884.1">
    <property type="nucleotide sequence ID" value="NZ_JAFREL020000001.1"/>
</dbReference>
<evidence type="ECO:0000256" key="2">
    <source>
        <dbReference type="SAM" id="SignalP"/>
    </source>
</evidence>
<keyword evidence="1" id="KW-0472">Membrane</keyword>
<keyword evidence="1" id="KW-0812">Transmembrane</keyword>
<organism evidence="3 4">
    <name type="scientific">Candidatus Enterococcus ferrettii</name>
    <dbReference type="NCBI Taxonomy" id="2815324"/>
    <lineage>
        <taxon>Bacteria</taxon>
        <taxon>Bacillati</taxon>
        <taxon>Bacillota</taxon>
        <taxon>Bacilli</taxon>
        <taxon>Lactobacillales</taxon>
        <taxon>Enterococcaceae</taxon>
        <taxon>Enterococcus</taxon>
    </lineage>
</organism>
<proteinExistence type="predicted"/>
<dbReference type="Proteomes" id="UP000664357">
    <property type="component" value="Unassembled WGS sequence"/>
</dbReference>
<sequence>MKKLVSVVLAVMAVFLLAAPSAHADGAITADEQRILTEMDKGVTVSGKNFAFASSDRAQAENYLKQHDVSTAQVDAVVGYIQQARAIAAAQNVNVSNINSLPELIKAFPRNVINDLKNIVSSAANVLGLTATYGPGSVTITERTGNNGAANVKTVTPGKNTVYASGGAVKQTGANYAVSFASFGSLLVLAAGAFVVAKKRVA</sequence>
<feature type="transmembrane region" description="Helical" evidence="1">
    <location>
        <begin position="176"/>
        <end position="197"/>
    </location>
</feature>
<accession>A0ABV0ELT0</accession>
<dbReference type="EMBL" id="JAFREL020000001">
    <property type="protein sequence ID" value="MEO1768399.1"/>
    <property type="molecule type" value="Genomic_DNA"/>
</dbReference>
<feature type="signal peptide" evidence="2">
    <location>
        <begin position="1"/>
        <end position="24"/>
    </location>
</feature>
<evidence type="ECO:0000313" key="3">
    <source>
        <dbReference type="EMBL" id="MEO1768399.1"/>
    </source>
</evidence>
<protein>
    <recommendedName>
        <fullName evidence="5">Gram-positive cocci surface proteins LPxTG domain-containing protein</fullName>
    </recommendedName>
</protein>
<evidence type="ECO:0000313" key="4">
    <source>
        <dbReference type="Proteomes" id="UP000664357"/>
    </source>
</evidence>
<comment type="caution">
    <text evidence="3">The sequence shown here is derived from an EMBL/GenBank/DDBJ whole genome shotgun (WGS) entry which is preliminary data.</text>
</comment>
<evidence type="ECO:0000256" key="1">
    <source>
        <dbReference type="SAM" id="Phobius"/>
    </source>
</evidence>
<keyword evidence="2" id="KW-0732">Signal</keyword>
<name>A0ABV0ELT0_9ENTE</name>
<reference evidence="3 4" key="1">
    <citation type="submission" date="2021-03" db="EMBL/GenBank/DDBJ databases">
        <authorList>
            <person name="Gilmore M.S."/>
            <person name="Schwartzman J."/>
            <person name="Van Tyne D."/>
            <person name="Martin M."/>
            <person name="Earl A.M."/>
            <person name="Manson A.L."/>
            <person name="Straub T."/>
            <person name="Salamzade R."/>
            <person name="Saavedra J."/>
            <person name="Lebreton F."/>
            <person name="Prichula J."/>
            <person name="Schaufler K."/>
            <person name="Gaca A."/>
            <person name="Sgardioli B."/>
            <person name="Wagenaar J."/>
            <person name="Strong T."/>
        </authorList>
    </citation>
    <scope>NUCLEOTIDE SEQUENCE [LARGE SCALE GENOMIC DNA]</scope>
    <source>
        <strain evidence="3 4">665A</strain>
    </source>
</reference>
<keyword evidence="4" id="KW-1185">Reference proteome</keyword>
<feature type="chain" id="PRO_5046474386" description="Gram-positive cocci surface proteins LPxTG domain-containing protein" evidence="2">
    <location>
        <begin position="25"/>
        <end position="202"/>
    </location>
</feature>
<reference evidence="3 4" key="2">
    <citation type="submission" date="2024-02" db="EMBL/GenBank/DDBJ databases">
        <title>The Genome Sequence of Enterococcus sp. DIV0159.</title>
        <authorList>
            <person name="Earl A."/>
            <person name="Manson A."/>
            <person name="Gilmore M."/>
            <person name="Sanders J."/>
            <person name="Shea T."/>
            <person name="Howe W."/>
            <person name="Livny J."/>
            <person name="Cuomo C."/>
            <person name="Neafsey D."/>
            <person name="Birren B."/>
        </authorList>
    </citation>
    <scope>NUCLEOTIDE SEQUENCE [LARGE SCALE GENOMIC DNA]</scope>
    <source>
        <strain evidence="3 4">665A</strain>
    </source>
</reference>
<gene>
    <name evidence="3" type="ORF">JZO67_000310</name>
</gene>